<dbReference type="Proteomes" id="UP001056778">
    <property type="component" value="Chromosome 5"/>
</dbReference>
<organism evidence="1 2">
    <name type="scientific">Holotrichia oblita</name>
    <name type="common">Chafer beetle</name>
    <dbReference type="NCBI Taxonomy" id="644536"/>
    <lineage>
        <taxon>Eukaryota</taxon>
        <taxon>Metazoa</taxon>
        <taxon>Ecdysozoa</taxon>
        <taxon>Arthropoda</taxon>
        <taxon>Hexapoda</taxon>
        <taxon>Insecta</taxon>
        <taxon>Pterygota</taxon>
        <taxon>Neoptera</taxon>
        <taxon>Endopterygota</taxon>
        <taxon>Coleoptera</taxon>
        <taxon>Polyphaga</taxon>
        <taxon>Scarabaeiformia</taxon>
        <taxon>Scarabaeidae</taxon>
        <taxon>Melolonthinae</taxon>
        <taxon>Holotrichia</taxon>
    </lineage>
</organism>
<accession>A0ACB9T462</accession>
<sequence length="193" mass="21980">MADDEDPKEYRWETGYEKTWEAIKEDDDGFLEASVAEIIQRAKRKRQQNKQVNSKLGMMRHLYVILDCSDAMSAQDLKPTRLLCTLKILENFIEEFFDQNPISQMGIIIMHNKRAEKICDLGGNFRKYIKTVNGLTKTALIGEPSLQNGLELALKSLKLLPSHASREILVIMGSLTTCDPSDINKTISIFNLD</sequence>
<evidence type="ECO:0000313" key="1">
    <source>
        <dbReference type="EMBL" id="KAI4461571.1"/>
    </source>
</evidence>
<proteinExistence type="predicted"/>
<reference evidence="1" key="1">
    <citation type="submission" date="2022-04" db="EMBL/GenBank/DDBJ databases">
        <title>Chromosome-scale genome assembly of Holotrichia oblita Faldermann.</title>
        <authorList>
            <person name="Rongchong L."/>
        </authorList>
    </citation>
    <scope>NUCLEOTIDE SEQUENCE</scope>
    <source>
        <strain evidence="1">81SQS9</strain>
    </source>
</reference>
<protein>
    <submittedName>
        <fullName evidence="1">General transcription factor iih subunit 2</fullName>
    </submittedName>
</protein>
<gene>
    <name evidence="1" type="ORF">MML48_5g00016385</name>
</gene>
<dbReference type="EMBL" id="CM043019">
    <property type="protein sequence ID" value="KAI4461571.1"/>
    <property type="molecule type" value="Genomic_DNA"/>
</dbReference>
<keyword evidence="2" id="KW-1185">Reference proteome</keyword>
<name>A0ACB9T462_HOLOL</name>
<comment type="caution">
    <text evidence="1">The sequence shown here is derived from an EMBL/GenBank/DDBJ whole genome shotgun (WGS) entry which is preliminary data.</text>
</comment>
<evidence type="ECO:0000313" key="2">
    <source>
        <dbReference type="Proteomes" id="UP001056778"/>
    </source>
</evidence>